<comment type="caution">
    <text evidence="1">The sequence shown here is derived from an EMBL/GenBank/DDBJ whole genome shotgun (WGS) entry which is preliminary data.</text>
</comment>
<organism evidence="1 2">
    <name type="scientific">Streptomyces morookaense</name>
    <name type="common">Streptoverticillium morookaense</name>
    <dbReference type="NCBI Taxonomy" id="1970"/>
    <lineage>
        <taxon>Bacteria</taxon>
        <taxon>Bacillati</taxon>
        <taxon>Actinomycetota</taxon>
        <taxon>Actinomycetes</taxon>
        <taxon>Kitasatosporales</taxon>
        <taxon>Streptomycetaceae</taxon>
        <taxon>Streptomyces</taxon>
    </lineage>
</organism>
<evidence type="ECO:0000313" key="2">
    <source>
        <dbReference type="Proteomes" id="UP000587462"/>
    </source>
</evidence>
<dbReference type="EMBL" id="JABBXF010000073">
    <property type="protein sequence ID" value="NVK81222.1"/>
    <property type="molecule type" value="Genomic_DNA"/>
</dbReference>
<protein>
    <submittedName>
        <fullName evidence="1">Uncharacterized protein</fullName>
    </submittedName>
</protein>
<proteinExistence type="predicted"/>
<gene>
    <name evidence="1" type="ORF">HG542_26710</name>
</gene>
<reference evidence="1 2" key="1">
    <citation type="submission" date="2020-04" db="EMBL/GenBank/DDBJ databases">
        <title>Draft Genome Sequence of Streptomyces morookaense DSM 40503, an 8-azaguanine-producing strain.</title>
        <authorList>
            <person name="Qi J."/>
            <person name="Gao J.-M."/>
        </authorList>
    </citation>
    <scope>NUCLEOTIDE SEQUENCE [LARGE SCALE GENOMIC DNA]</scope>
    <source>
        <strain evidence="1 2">DSM 40503</strain>
    </source>
</reference>
<name>A0A7Y7B905_STRMO</name>
<accession>A0A7Y7B905</accession>
<dbReference type="Proteomes" id="UP000587462">
    <property type="component" value="Unassembled WGS sequence"/>
</dbReference>
<sequence length="195" mass="20762">MSGDLEAHKEALDGITRGINAAIGELKSIGTAGEAAVGRGFSELSLSGVESGHEGLTSALDDFCDRWEWGIRALLQDANEFAERVHLSAGYYHEVDSYLSGTMKVVANAGMGNPHLSEDQVENMSWGQVASDNAFTQARDADFGTDSFRQQAQNAGHVWSRTADDLMDSAETGGATPMGMAFRTARKLNGGGEQD</sequence>
<evidence type="ECO:0000313" key="1">
    <source>
        <dbReference type="EMBL" id="NVK81222.1"/>
    </source>
</evidence>
<keyword evidence="2" id="KW-1185">Reference proteome</keyword>
<dbReference type="RefSeq" id="WP_171085772.1">
    <property type="nucleotide sequence ID" value="NZ_BNBU01000005.1"/>
</dbReference>
<dbReference type="AlphaFoldDB" id="A0A7Y7B905"/>